<feature type="compositionally biased region" description="Acidic residues" evidence="1">
    <location>
        <begin position="233"/>
        <end position="263"/>
    </location>
</feature>
<dbReference type="Proteomes" id="UP000007431">
    <property type="component" value="Unassembled WGS sequence"/>
</dbReference>
<dbReference type="EMBL" id="GL377305">
    <property type="protein sequence ID" value="EFI97744.1"/>
    <property type="molecule type" value="Genomic_DNA"/>
</dbReference>
<dbReference type="GeneID" id="9590662"/>
<feature type="compositionally biased region" description="Basic and acidic residues" evidence="1">
    <location>
        <begin position="264"/>
        <end position="275"/>
    </location>
</feature>
<evidence type="ECO:0000256" key="1">
    <source>
        <dbReference type="SAM" id="MobiDB-lite"/>
    </source>
</evidence>
<dbReference type="AlphaFoldDB" id="D8Q0I2"/>
<feature type="region of interest" description="Disordered" evidence="1">
    <location>
        <begin position="227"/>
        <end position="282"/>
    </location>
</feature>
<dbReference type="RefSeq" id="XP_003032647.1">
    <property type="nucleotide sequence ID" value="XM_003032601.1"/>
</dbReference>
<protein>
    <submittedName>
        <fullName evidence="2">Uncharacterized protein</fullName>
    </submittedName>
</protein>
<feature type="compositionally biased region" description="Basic residues" evidence="1">
    <location>
        <begin position="706"/>
        <end position="717"/>
    </location>
</feature>
<reference evidence="2 3" key="1">
    <citation type="journal article" date="2010" name="Nat. Biotechnol.">
        <title>Genome sequence of the model mushroom Schizophyllum commune.</title>
        <authorList>
            <person name="Ohm R.A."/>
            <person name="de Jong J.F."/>
            <person name="Lugones L.G."/>
            <person name="Aerts A."/>
            <person name="Kothe E."/>
            <person name="Stajich J.E."/>
            <person name="de Vries R.P."/>
            <person name="Record E."/>
            <person name="Levasseur A."/>
            <person name="Baker S.E."/>
            <person name="Bartholomew K.A."/>
            <person name="Coutinho P.M."/>
            <person name="Erdmann S."/>
            <person name="Fowler T.J."/>
            <person name="Gathman A.C."/>
            <person name="Lombard V."/>
            <person name="Henrissat B."/>
            <person name="Knabe N."/>
            <person name="Kuees U."/>
            <person name="Lilly W.W."/>
            <person name="Lindquist E."/>
            <person name="Lucas S."/>
            <person name="Magnuson J.K."/>
            <person name="Piumi F."/>
            <person name="Raudaskoski M."/>
            <person name="Salamov A."/>
            <person name="Schmutz J."/>
            <person name="Schwarze F.W.M.R."/>
            <person name="vanKuyk P.A."/>
            <person name="Horton J.S."/>
            <person name="Grigoriev I.V."/>
            <person name="Woesten H.A.B."/>
        </authorList>
    </citation>
    <scope>NUCLEOTIDE SEQUENCE [LARGE SCALE GENOMIC DNA]</scope>
    <source>
        <strain evidence="3">H4-8 / FGSC 9210</strain>
    </source>
</reference>
<feature type="region of interest" description="Disordered" evidence="1">
    <location>
        <begin position="693"/>
        <end position="717"/>
    </location>
</feature>
<dbReference type="OrthoDB" id="3310121at2759"/>
<sequence>MPRRSDTPPEALSDNLASALSKLQGLLDASLLDDADPLALELVRGAIEHLQACQEAVRNRSSPESSQVIIADDSEFFEGIEELSSVIPSSIHASPTAERWKSAMVRTANEVPFPTDTLPHDILPRRILDPDPNASDVEPDSDQLETSEDFIARVLQDPEPSDVFSPYKDIDSSDSSINEMSMAEFDASIPSILEMVRRADPSLGPYDPHQDDDDADGKLSRIVSALNINETSGDSDIDDDDHDGDDHNDDDHNDDDHNDDDHNDDDHHDGDHNDPSNHGPAEDSAYESIAAAFRILYPGLTPIGDTSLILRCVAKRFGRSSSPKTFLQGLTLLTPSTPPLVDSFAGPRSRKGRKVEIVIPKNLRLETFVYCENLGDFYEQVVYTRILKPTSSKALTEAEVRKAFEGPLDDIKLGLLDDKAIATLESVLQSMEHVLNASREADIEHHYRRTHCEIISACLRCLGILHYARSGSSSSSKDHEGEFNSSVNASPDVEDVFGREGKKVTSATEMKTERSLKNAFITVLLRVGLFDEENVKAFKDQLHHCPGFAHRFVWPEAGVYMRVEEQAIVQVFTAMVYKKLRVYELSSSDRSVFFFRDSLESTTLYVSRVYNTLDLHATSEDPNTPDCMTNLTRFAMRYIAANDLYDEVAKLLPPAKKEHWNTVSVAEHGYGPPYGIDTRTDWATTGQAFYSPAPAEQQPIVEQRPIKRKRLRKPHGP</sequence>
<feature type="non-terminal residue" evidence="2">
    <location>
        <position position="717"/>
    </location>
</feature>
<dbReference type="KEGG" id="scm:SCHCO_02572093"/>
<evidence type="ECO:0000313" key="2">
    <source>
        <dbReference type="EMBL" id="EFI97744.1"/>
    </source>
</evidence>
<organism evidence="3">
    <name type="scientific">Schizophyllum commune (strain H4-8 / FGSC 9210)</name>
    <name type="common">Split gill fungus</name>
    <dbReference type="NCBI Taxonomy" id="578458"/>
    <lineage>
        <taxon>Eukaryota</taxon>
        <taxon>Fungi</taxon>
        <taxon>Dikarya</taxon>
        <taxon>Basidiomycota</taxon>
        <taxon>Agaricomycotina</taxon>
        <taxon>Agaricomycetes</taxon>
        <taxon>Agaricomycetidae</taxon>
        <taxon>Agaricales</taxon>
        <taxon>Schizophyllaceae</taxon>
        <taxon>Schizophyllum</taxon>
    </lineage>
</organism>
<accession>D8Q0I2</accession>
<dbReference type="HOGENOM" id="CLU_395448_0_0_1"/>
<dbReference type="VEuPathDB" id="FungiDB:SCHCODRAFT_02572093"/>
<keyword evidence="3" id="KW-1185">Reference proteome</keyword>
<dbReference type="InParanoid" id="D8Q0I2"/>
<gene>
    <name evidence="2" type="ORF">SCHCODRAFT_107925</name>
</gene>
<evidence type="ECO:0000313" key="3">
    <source>
        <dbReference type="Proteomes" id="UP000007431"/>
    </source>
</evidence>
<proteinExistence type="predicted"/>
<name>D8Q0I2_SCHCM</name>